<evidence type="ECO:0000313" key="6">
    <source>
        <dbReference type="EMBL" id="KAF2754965.1"/>
    </source>
</evidence>
<dbReference type="InterPro" id="IPR045863">
    <property type="entry name" value="CorA_TM1_TM2"/>
</dbReference>
<dbReference type="GO" id="GO:0005886">
    <property type="term" value="C:plasma membrane"/>
    <property type="evidence" value="ECO:0007669"/>
    <property type="project" value="UniProtKB-SubCell"/>
</dbReference>
<dbReference type="GO" id="GO:0015095">
    <property type="term" value="F:magnesium ion transmembrane transporter activity"/>
    <property type="evidence" value="ECO:0007669"/>
    <property type="project" value="TreeGrafter"/>
</dbReference>
<dbReference type="Gene3D" id="1.20.58.340">
    <property type="entry name" value="Magnesium transport protein CorA, transmembrane region"/>
    <property type="match status" value="1"/>
</dbReference>
<dbReference type="Proteomes" id="UP000799437">
    <property type="component" value="Unassembled WGS sequence"/>
</dbReference>
<protein>
    <submittedName>
        <fullName evidence="6">Uncharacterized protein</fullName>
    </submittedName>
</protein>
<dbReference type="GO" id="GO:0015087">
    <property type="term" value="F:cobalt ion transmembrane transporter activity"/>
    <property type="evidence" value="ECO:0007669"/>
    <property type="project" value="TreeGrafter"/>
</dbReference>
<dbReference type="SUPFAM" id="SSF144083">
    <property type="entry name" value="Magnesium transport protein CorA, transmembrane region"/>
    <property type="match status" value="1"/>
</dbReference>
<dbReference type="GO" id="GO:0000287">
    <property type="term" value="F:magnesium ion binding"/>
    <property type="evidence" value="ECO:0007669"/>
    <property type="project" value="TreeGrafter"/>
</dbReference>
<dbReference type="RefSeq" id="XP_033597416.1">
    <property type="nucleotide sequence ID" value="XM_033748418.1"/>
</dbReference>
<evidence type="ECO:0000256" key="2">
    <source>
        <dbReference type="ARBA" id="ARBA00022692"/>
    </source>
</evidence>
<reference evidence="6" key="1">
    <citation type="journal article" date="2020" name="Stud. Mycol.">
        <title>101 Dothideomycetes genomes: a test case for predicting lifestyles and emergence of pathogens.</title>
        <authorList>
            <person name="Haridas S."/>
            <person name="Albert R."/>
            <person name="Binder M."/>
            <person name="Bloem J."/>
            <person name="Labutti K."/>
            <person name="Salamov A."/>
            <person name="Andreopoulos B."/>
            <person name="Baker S."/>
            <person name="Barry K."/>
            <person name="Bills G."/>
            <person name="Bluhm B."/>
            <person name="Cannon C."/>
            <person name="Castanera R."/>
            <person name="Culley D."/>
            <person name="Daum C."/>
            <person name="Ezra D."/>
            <person name="Gonzalez J."/>
            <person name="Henrissat B."/>
            <person name="Kuo A."/>
            <person name="Liang C."/>
            <person name="Lipzen A."/>
            <person name="Lutzoni F."/>
            <person name="Magnuson J."/>
            <person name="Mondo S."/>
            <person name="Nolan M."/>
            <person name="Ohm R."/>
            <person name="Pangilinan J."/>
            <person name="Park H.-J."/>
            <person name="Ramirez L."/>
            <person name="Alfaro M."/>
            <person name="Sun H."/>
            <person name="Tritt A."/>
            <person name="Yoshinaga Y."/>
            <person name="Zwiers L.-H."/>
            <person name="Turgeon B."/>
            <person name="Goodwin S."/>
            <person name="Spatafora J."/>
            <person name="Crous P."/>
            <person name="Grigoriev I."/>
        </authorList>
    </citation>
    <scope>NUCLEOTIDE SEQUENCE</scope>
    <source>
        <strain evidence="6">CBS 121739</strain>
    </source>
</reference>
<feature type="transmembrane region" description="Helical" evidence="5">
    <location>
        <begin position="747"/>
        <end position="767"/>
    </location>
</feature>
<keyword evidence="2 5" id="KW-0812">Transmembrane</keyword>
<evidence type="ECO:0000313" key="7">
    <source>
        <dbReference type="Proteomes" id="UP000799437"/>
    </source>
</evidence>
<sequence length="818" mass="92048">MSLDWRWEGKDDLEPILLIAPASESKLASTNAFVHTVHERFPSASIFVFDHAAEQLSDVLRSRETLLDQIAEVLKRNTRLQDRRWLFLAFGVGGLVVKAALSAEPPDRKAKRAIVLIDVPNLTRVSSSTALSKNLNLAHTSCTENVEAFKKLCEHEATFNKIAHLYITISCTVPDSKFSWPQVSLDTPNELQYHFRGDSCTSSSSAIVSNQEELRLMIDRAFLLLKGGQQLTIPDRLRSKLGQESEKALEAQLPLHEPQKIASHSIKFTLESRNSDLEVQTQVRSSMLLLSDLPNIQCTSLNSYEPTGLKQEVEFMWHHGSANHGIWIEDIMSSLMKNGSGICSKTHFDAFWSHHVHSTENLYPGSWHIRPDFASISKLRTQPTESTSTEQGLVLVMPFLHWDTVASLTQRQQAIDILTSEDTPEQVTEAYRNAATNPDTRHTSLSITAEPPVHLPLLLDQYRYPTSSMQSSRLASQILPKQTAMSDTGMKTLIVQQLWLVITDNRTIVTFFPRKPLEANNIELSQAADVETTVLDHLSRIDHPSTVMSSVYDLCALIIDRTTTALLSRVRHTDLLFIQLYRKAVGELRQQHMTALASFRNEDLKKATNNFTADTNKENFELSLVLDANTLKDEMQGLVEIIQTQKNVVEKVSTALMKDKEGEFHLSIGTEILEETKMKLSSFETQFQGLRSDADAIEQDLLQLLDLRQKRANLRESHAAWVQAEETSAQTRHSLSLSVAAARQGRVVMIFTILSSIYLPLSFMTSYYGMNMRDITGDADNPKTTAYFWKISGPLAGFTTLLALIIGFQKKFIVTPIR</sequence>
<proteinExistence type="predicted"/>
<dbReference type="InterPro" id="IPR002523">
    <property type="entry name" value="MgTranspt_CorA/ZnTranspt_ZntB"/>
</dbReference>
<evidence type="ECO:0000256" key="5">
    <source>
        <dbReference type="SAM" id="Phobius"/>
    </source>
</evidence>
<dbReference type="GeneID" id="54489472"/>
<evidence type="ECO:0000256" key="4">
    <source>
        <dbReference type="ARBA" id="ARBA00023136"/>
    </source>
</evidence>
<evidence type="ECO:0000256" key="3">
    <source>
        <dbReference type="ARBA" id="ARBA00022989"/>
    </source>
</evidence>
<dbReference type="EMBL" id="ML996578">
    <property type="protein sequence ID" value="KAF2754965.1"/>
    <property type="molecule type" value="Genomic_DNA"/>
</dbReference>
<evidence type="ECO:0000256" key="1">
    <source>
        <dbReference type="ARBA" id="ARBA00004651"/>
    </source>
</evidence>
<dbReference type="OrthoDB" id="341259at2759"/>
<accession>A0A6A6VXQ9</accession>
<organism evidence="6 7">
    <name type="scientific">Pseudovirgaria hyperparasitica</name>
    <dbReference type="NCBI Taxonomy" id="470096"/>
    <lineage>
        <taxon>Eukaryota</taxon>
        <taxon>Fungi</taxon>
        <taxon>Dikarya</taxon>
        <taxon>Ascomycota</taxon>
        <taxon>Pezizomycotina</taxon>
        <taxon>Dothideomycetes</taxon>
        <taxon>Dothideomycetes incertae sedis</taxon>
        <taxon>Acrospermales</taxon>
        <taxon>Acrospermaceae</taxon>
        <taxon>Pseudovirgaria</taxon>
    </lineage>
</organism>
<dbReference type="Pfam" id="PF01544">
    <property type="entry name" value="CorA"/>
    <property type="match status" value="1"/>
</dbReference>
<name>A0A6A6VXQ9_9PEZI</name>
<feature type="transmembrane region" description="Helical" evidence="5">
    <location>
        <begin position="85"/>
        <end position="103"/>
    </location>
</feature>
<dbReference type="AlphaFoldDB" id="A0A6A6VXQ9"/>
<dbReference type="PANTHER" id="PTHR46494:SF1">
    <property type="entry name" value="CORA FAMILY METAL ION TRANSPORTER (EUROFUNG)"/>
    <property type="match status" value="1"/>
</dbReference>
<keyword evidence="3 5" id="KW-1133">Transmembrane helix</keyword>
<keyword evidence="7" id="KW-1185">Reference proteome</keyword>
<comment type="subcellular location">
    <subcellularLocation>
        <location evidence="1">Cell membrane</location>
        <topology evidence="1">Multi-pass membrane protein</topology>
    </subcellularLocation>
</comment>
<gene>
    <name evidence="6" type="ORF">EJ05DRAFT_513296</name>
</gene>
<keyword evidence="4 5" id="KW-0472">Membrane</keyword>
<feature type="transmembrane region" description="Helical" evidence="5">
    <location>
        <begin position="787"/>
        <end position="808"/>
    </location>
</feature>
<dbReference type="PANTHER" id="PTHR46494">
    <property type="entry name" value="CORA FAMILY METAL ION TRANSPORTER (EUROFUNG)"/>
    <property type="match status" value="1"/>
</dbReference>
<dbReference type="GO" id="GO:0050897">
    <property type="term" value="F:cobalt ion binding"/>
    <property type="evidence" value="ECO:0007669"/>
    <property type="project" value="TreeGrafter"/>
</dbReference>